<keyword evidence="2" id="KW-1185">Reference proteome</keyword>
<evidence type="ECO:0000313" key="2">
    <source>
        <dbReference type="Proteomes" id="UP000075880"/>
    </source>
</evidence>
<protein>
    <submittedName>
        <fullName evidence="1">Uncharacterized protein</fullName>
    </submittedName>
</protein>
<dbReference type="Proteomes" id="UP000075880">
    <property type="component" value="Unassembled WGS sequence"/>
</dbReference>
<proteinExistence type="predicted"/>
<accession>A0AAG5DLG0</accession>
<sequence>MDELMPRTCVLYLPKRRQEQGVYGSRRIFIAEGDRNCTRKRLHQVGFLAAVCGLWISVDIKRRMKEGKKGNSHWLQWVLQ</sequence>
<dbReference type="EnsemblMetazoa" id="ENSAATROPT012796">
    <property type="protein sequence ID" value="ENSAATROPP011614"/>
    <property type="gene ID" value="ENSAATROPG010420"/>
</dbReference>
<name>A0AAG5DLG0_ANOAO</name>
<dbReference type="AlphaFoldDB" id="A0AAG5DLG0"/>
<evidence type="ECO:0000313" key="1">
    <source>
        <dbReference type="EnsemblMetazoa" id="ENSAATROPP011614"/>
    </source>
</evidence>
<reference evidence="1" key="1">
    <citation type="submission" date="2024-04" db="UniProtKB">
        <authorList>
            <consortium name="EnsemblMetazoa"/>
        </authorList>
    </citation>
    <scope>IDENTIFICATION</scope>
    <source>
        <strain evidence="1">EBRO</strain>
    </source>
</reference>
<organism evidence="1 2">
    <name type="scientific">Anopheles atroparvus</name>
    <name type="common">European mosquito</name>
    <dbReference type="NCBI Taxonomy" id="41427"/>
    <lineage>
        <taxon>Eukaryota</taxon>
        <taxon>Metazoa</taxon>
        <taxon>Ecdysozoa</taxon>
        <taxon>Arthropoda</taxon>
        <taxon>Hexapoda</taxon>
        <taxon>Insecta</taxon>
        <taxon>Pterygota</taxon>
        <taxon>Neoptera</taxon>
        <taxon>Endopterygota</taxon>
        <taxon>Diptera</taxon>
        <taxon>Nematocera</taxon>
        <taxon>Culicoidea</taxon>
        <taxon>Culicidae</taxon>
        <taxon>Anophelinae</taxon>
        <taxon>Anopheles</taxon>
    </lineage>
</organism>